<gene>
    <name evidence="1" type="ORF">CSOJ01_14589</name>
</gene>
<dbReference type="EMBL" id="WIGN01000505">
    <property type="protein sequence ID" value="KAF6790339.1"/>
    <property type="molecule type" value="Genomic_DNA"/>
</dbReference>
<comment type="caution">
    <text evidence="1">The sequence shown here is derived from an EMBL/GenBank/DDBJ whole genome shotgun (WGS) entry which is preliminary data.</text>
</comment>
<accession>A0A8H6IPF4</accession>
<reference evidence="1 2" key="1">
    <citation type="journal article" date="2020" name="Phytopathology">
        <title>Genome Sequence Resources of Colletotrichum truncatum, C. plurivorum, C. musicola, and C. sojae: Four Species Pathogenic to Soybean (Glycine max).</title>
        <authorList>
            <person name="Rogerio F."/>
            <person name="Boufleur T.R."/>
            <person name="Ciampi-Guillardi M."/>
            <person name="Sukno S.A."/>
            <person name="Thon M.R."/>
            <person name="Massola Junior N.S."/>
            <person name="Baroncelli R."/>
        </authorList>
    </citation>
    <scope>NUCLEOTIDE SEQUENCE [LARGE SCALE GENOMIC DNA]</scope>
    <source>
        <strain evidence="1 2">LFN0009</strain>
    </source>
</reference>
<protein>
    <submittedName>
        <fullName evidence="1">Uncharacterized protein</fullName>
    </submittedName>
</protein>
<dbReference type="AlphaFoldDB" id="A0A8H6IPF4"/>
<name>A0A8H6IPF4_9PEZI</name>
<keyword evidence="2" id="KW-1185">Reference proteome</keyword>
<dbReference type="Proteomes" id="UP000652219">
    <property type="component" value="Unassembled WGS sequence"/>
</dbReference>
<evidence type="ECO:0000313" key="2">
    <source>
        <dbReference type="Proteomes" id="UP000652219"/>
    </source>
</evidence>
<evidence type="ECO:0000313" key="1">
    <source>
        <dbReference type="EMBL" id="KAF6790339.1"/>
    </source>
</evidence>
<organism evidence="1 2">
    <name type="scientific">Colletotrichum sojae</name>
    <dbReference type="NCBI Taxonomy" id="2175907"/>
    <lineage>
        <taxon>Eukaryota</taxon>
        <taxon>Fungi</taxon>
        <taxon>Dikarya</taxon>
        <taxon>Ascomycota</taxon>
        <taxon>Pezizomycotina</taxon>
        <taxon>Sordariomycetes</taxon>
        <taxon>Hypocreomycetidae</taxon>
        <taxon>Glomerellales</taxon>
        <taxon>Glomerellaceae</taxon>
        <taxon>Colletotrichum</taxon>
        <taxon>Colletotrichum orchidearum species complex</taxon>
    </lineage>
</organism>
<sequence>MQQPVKMAGFSDLPDELVLMIVTPFLEARNKATVTKASFWRFRRPLSRSEFYQDEDESRKVILNLSTTCRGMRRLLGGYVNEFIHLDCSCLRTMRLLRAVSGNPAAFRSTTKYHVQIVVSDELAWKRAFNDPKTLLYTRKSAIDAGLGDEFDRIYPSRSHGAPFYSRKVHFLLLLILRLLVNVQSITLPEYLLDSLRIMDLNKLNFELDSLRGIDLILHDGTEALGTEGRVNAIPARIRHKINDLHVHLFHDSHGFDSNVLLFPMLKTLSVKSVSGSDGCYPSLKRALAGLEHLETFACDEYLRYMSSAKPDEIVRMLAKHNSKTLTKLILADLAATDDEAKMRLSFRGLPNLTDLYLDMDTLIGAMGELEFGLWAHKPQGTRHDDQLHSFRRLHVSRPVGWRVEGKLRWLEQTVAAGSFPCLRELTVDSFDGLKPNRADVMRAGVVV</sequence>
<proteinExistence type="predicted"/>